<dbReference type="AlphaFoldDB" id="A0A6A6RKE4"/>
<evidence type="ECO:0000313" key="3">
    <source>
        <dbReference type="Proteomes" id="UP000799753"/>
    </source>
</evidence>
<dbReference type="SMART" id="SM00321">
    <property type="entry name" value="WSC"/>
    <property type="match status" value="2"/>
</dbReference>
<dbReference type="PROSITE" id="PS51212">
    <property type="entry name" value="WSC"/>
    <property type="match status" value="2"/>
</dbReference>
<evidence type="ECO:0000313" key="2">
    <source>
        <dbReference type="EMBL" id="KAF2635782.1"/>
    </source>
</evidence>
<dbReference type="Proteomes" id="UP000799753">
    <property type="component" value="Unassembled WGS sequence"/>
</dbReference>
<proteinExistence type="predicted"/>
<gene>
    <name evidence="2" type="ORF">P280DRAFT_511046</name>
</gene>
<name>A0A6A6RKE4_9PLEO</name>
<dbReference type="Pfam" id="PF01822">
    <property type="entry name" value="WSC"/>
    <property type="match status" value="2"/>
</dbReference>
<evidence type="ECO:0000259" key="1">
    <source>
        <dbReference type="PROSITE" id="PS51212"/>
    </source>
</evidence>
<protein>
    <recommendedName>
        <fullName evidence="1">WSC domain-containing protein</fullName>
    </recommendedName>
</protein>
<dbReference type="PANTHER" id="PTHR43662:SF3">
    <property type="entry name" value="DOMAIN PROTEIN, PUTATIVE (AFU_ORTHOLOGUE AFUA_6G11970)-RELATED"/>
    <property type="match status" value="1"/>
</dbReference>
<feature type="domain" description="WSC" evidence="1">
    <location>
        <begin position="140"/>
        <end position="246"/>
    </location>
</feature>
<keyword evidence="3" id="KW-1185">Reference proteome</keyword>
<organism evidence="2 3">
    <name type="scientific">Massarina eburnea CBS 473.64</name>
    <dbReference type="NCBI Taxonomy" id="1395130"/>
    <lineage>
        <taxon>Eukaryota</taxon>
        <taxon>Fungi</taxon>
        <taxon>Dikarya</taxon>
        <taxon>Ascomycota</taxon>
        <taxon>Pezizomycotina</taxon>
        <taxon>Dothideomycetes</taxon>
        <taxon>Pleosporomycetidae</taxon>
        <taxon>Pleosporales</taxon>
        <taxon>Massarineae</taxon>
        <taxon>Massarinaceae</taxon>
        <taxon>Massarina</taxon>
    </lineage>
</organism>
<feature type="domain" description="WSC" evidence="1">
    <location>
        <begin position="262"/>
        <end position="357"/>
    </location>
</feature>
<dbReference type="OrthoDB" id="5985073at2759"/>
<sequence>MDQMRLIIGVVWVIVVRNNPAAFENAGFIQFMSVIACFHSSTTQICIPNTRAAQPRSLKLDTLQLGHILFSNTLYLLPSISNILDSLVANNPAHYSPTMKVFTSIWAWPLLGVFANALNTDSIVPRAPDPPAPATDLAEGWRYDGCYPDNDATKPVLGIYYDIDGIATSWAKLETLDENSASVCLDLCIASNYPYAGLKGDSCYCAAGLQNTAAPDETQCINACSGAGAEACGSADDDWVTVYTNDGTWEQPADASDFSTERWGYKDCYADDPAGTILTFSISGTDIDADVCTAHCTEELGDAAVFAGTGGENGQDCYCGEALPDDAETVPYCIIPCPGNENEACGGTNRISVYEREV</sequence>
<dbReference type="InterPro" id="IPR002889">
    <property type="entry name" value="WSC_carb-bd"/>
</dbReference>
<reference evidence="2" key="1">
    <citation type="journal article" date="2020" name="Stud. Mycol.">
        <title>101 Dothideomycetes genomes: a test case for predicting lifestyles and emergence of pathogens.</title>
        <authorList>
            <person name="Haridas S."/>
            <person name="Albert R."/>
            <person name="Binder M."/>
            <person name="Bloem J."/>
            <person name="Labutti K."/>
            <person name="Salamov A."/>
            <person name="Andreopoulos B."/>
            <person name="Baker S."/>
            <person name="Barry K."/>
            <person name="Bills G."/>
            <person name="Bluhm B."/>
            <person name="Cannon C."/>
            <person name="Castanera R."/>
            <person name="Culley D."/>
            <person name="Daum C."/>
            <person name="Ezra D."/>
            <person name="Gonzalez J."/>
            <person name="Henrissat B."/>
            <person name="Kuo A."/>
            <person name="Liang C."/>
            <person name="Lipzen A."/>
            <person name="Lutzoni F."/>
            <person name="Magnuson J."/>
            <person name="Mondo S."/>
            <person name="Nolan M."/>
            <person name="Ohm R."/>
            <person name="Pangilinan J."/>
            <person name="Park H.-J."/>
            <person name="Ramirez L."/>
            <person name="Alfaro M."/>
            <person name="Sun H."/>
            <person name="Tritt A."/>
            <person name="Yoshinaga Y."/>
            <person name="Zwiers L.-H."/>
            <person name="Turgeon B."/>
            <person name="Goodwin S."/>
            <person name="Spatafora J."/>
            <person name="Crous P."/>
            <person name="Grigoriev I."/>
        </authorList>
    </citation>
    <scope>NUCLEOTIDE SEQUENCE</scope>
    <source>
        <strain evidence="2">CBS 473.64</strain>
    </source>
</reference>
<dbReference type="PANTHER" id="PTHR43662">
    <property type="match status" value="1"/>
</dbReference>
<dbReference type="EMBL" id="MU006804">
    <property type="protein sequence ID" value="KAF2635782.1"/>
    <property type="molecule type" value="Genomic_DNA"/>
</dbReference>
<accession>A0A6A6RKE4</accession>